<gene>
    <name evidence="3" type="ORF">CAP_4321</name>
</gene>
<feature type="region of interest" description="Disordered" evidence="1">
    <location>
        <begin position="143"/>
        <end position="173"/>
    </location>
</feature>
<proteinExistence type="predicted"/>
<evidence type="ECO:0008006" key="5">
    <source>
        <dbReference type="Google" id="ProtNLM"/>
    </source>
</evidence>
<sequence length="333" mass="34044">MNKLSSYGPGPGRRFGRLLTLAGALLLAAPALTGCAPHVVQVAGPNAEEHQIVVIGQGEASAAPDIARANLGIEINAPTVGEATRQANERMAAIMTALKQLGVAEKDIRTSNFSVNFERQYPGPVPYYPQPMEMPGAPAMMDGGSALAPDVAPPPPVAPPKAPKAGAGKAATAKAAPAAAPAVAPSSPPRPIAPPPNGTAPVGFYRVSNTVEVTMRDLTRVGPVIDAAMAAGANNIWGVSFAIDKTDTVAARARDEAVKDARARAEALARLGGVTLGEVVSIREDLGGGAYPPPPVPMMAMAMARDSSAGASISSGELSFNMQVRVVYAIKPR</sequence>
<dbReference type="Proteomes" id="UP000019678">
    <property type="component" value="Unassembled WGS sequence"/>
</dbReference>
<keyword evidence="2" id="KW-0732">Signal</keyword>
<accession>A0A017T771</accession>
<dbReference type="GO" id="GO:0006974">
    <property type="term" value="P:DNA damage response"/>
    <property type="evidence" value="ECO:0007669"/>
    <property type="project" value="TreeGrafter"/>
</dbReference>
<feature type="signal peptide" evidence="2">
    <location>
        <begin position="1"/>
        <end position="33"/>
    </location>
</feature>
<feature type="chain" id="PRO_5001496671" description="DUF541 domain-containing protein" evidence="2">
    <location>
        <begin position="34"/>
        <end position="333"/>
    </location>
</feature>
<evidence type="ECO:0000313" key="3">
    <source>
        <dbReference type="EMBL" id="EYF04645.1"/>
    </source>
</evidence>
<dbReference type="Pfam" id="PF04402">
    <property type="entry name" value="SIMPL"/>
    <property type="match status" value="2"/>
</dbReference>
<evidence type="ECO:0000256" key="1">
    <source>
        <dbReference type="SAM" id="MobiDB-lite"/>
    </source>
</evidence>
<dbReference type="OrthoDB" id="5515636at2"/>
<evidence type="ECO:0000313" key="4">
    <source>
        <dbReference type="Proteomes" id="UP000019678"/>
    </source>
</evidence>
<dbReference type="InterPro" id="IPR007497">
    <property type="entry name" value="SIMPL/DUF541"/>
</dbReference>
<protein>
    <recommendedName>
        <fullName evidence="5">DUF541 domain-containing protein</fullName>
    </recommendedName>
</protein>
<feature type="compositionally biased region" description="Pro residues" evidence="1">
    <location>
        <begin position="151"/>
        <end position="162"/>
    </location>
</feature>
<dbReference type="Gene3D" id="3.30.70.2970">
    <property type="entry name" value="Protein of unknown function (DUF541), domain 2"/>
    <property type="match status" value="1"/>
</dbReference>
<feature type="region of interest" description="Disordered" evidence="1">
    <location>
        <begin position="178"/>
        <end position="197"/>
    </location>
</feature>
<dbReference type="EMBL" id="ASRX01000031">
    <property type="protein sequence ID" value="EYF04645.1"/>
    <property type="molecule type" value="Genomic_DNA"/>
</dbReference>
<dbReference type="InterPro" id="IPR052022">
    <property type="entry name" value="26kDa_periplasmic_antigen"/>
</dbReference>
<dbReference type="eggNOG" id="COG2968">
    <property type="taxonomic scope" value="Bacteria"/>
</dbReference>
<evidence type="ECO:0000256" key="2">
    <source>
        <dbReference type="SAM" id="SignalP"/>
    </source>
</evidence>
<dbReference type="PANTHER" id="PTHR34387">
    <property type="entry name" value="SLR1258 PROTEIN"/>
    <property type="match status" value="1"/>
</dbReference>
<reference evidence="3 4" key="1">
    <citation type="submission" date="2013-05" db="EMBL/GenBank/DDBJ databases">
        <title>Genome assembly of Chondromyces apiculatus DSM 436.</title>
        <authorList>
            <person name="Sharma G."/>
            <person name="Khatri I."/>
            <person name="Kaur C."/>
            <person name="Mayilraj S."/>
            <person name="Subramanian S."/>
        </authorList>
    </citation>
    <scope>NUCLEOTIDE SEQUENCE [LARGE SCALE GENOMIC DNA]</scope>
    <source>
        <strain evidence="3 4">DSM 436</strain>
    </source>
</reference>
<feature type="compositionally biased region" description="Low complexity" evidence="1">
    <location>
        <begin position="163"/>
        <end position="173"/>
    </location>
</feature>
<dbReference type="PROSITE" id="PS51257">
    <property type="entry name" value="PROKAR_LIPOPROTEIN"/>
    <property type="match status" value="1"/>
</dbReference>
<comment type="caution">
    <text evidence="3">The sequence shown here is derived from an EMBL/GenBank/DDBJ whole genome shotgun (WGS) entry which is preliminary data.</text>
</comment>
<name>A0A017T771_9BACT</name>
<dbReference type="STRING" id="1192034.CAP_4321"/>
<organism evidence="3 4">
    <name type="scientific">Chondromyces apiculatus DSM 436</name>
    <dbReference type="NCBI Taxonomy" id="1192034"/>
    <lineage>
        <taxon>Bacteria</taxon>
        <taxon>Pseudomonadati</taxon>
        <taxon>Myxococcota</taxon>
        <taxon>Polyangia</taxon>
        <taxon>Polyangiales</taxon>
        <taxon>Polyangiaceae</taxon>
        <taxon>Chondromyces</taxon>
    </lineage>
</organism>
<dbReference type="PANTHER" id="PTHR34387:SF1">
    <property type="entry name" value="PERIPLASMIC IMMUNOGENIC PROTEIN"/>
    <property type="match status" value="1"/>
</dbReference>
<feature type="compositionally biased region" description="Pro residues" evidence="1">
    <location>
        <begin position="186"/>
        <end position="197"/>
    </location>
</feature>
<keyword evidence="4" id="KW-1185">Reference proteome</keyword>
<dbReference type="AlphaFoldDB" id="A0A017T771"/>